<feature type="domain" description="HTH lysR-type" evidence="5">
    <location>
        <begin position="8"/>
        <end position="65"/>
    </location>
</feature>
<dbReference type="Gene3D" id="3.40.190.10">
    <property type="entry name" value="Periplasmic binding protein-like II"/>
    <property type="match status" value="2"/>
</dbReference>
<dbReference type="InterPro" id="IPR000847">
    <property type="entry name" value="LysR_HTH_N"/>
</dbReference>
<evidence type="ECO:0000256" key="4">
    <source>
        <dbReference type="ARBA" id="ARBA00023163"/>
    </source>
</evidence>
<dbReference type="InterPro" id="IPR005119">
    <property type="entry name" value="LysR_subst-bd"/>
</dbReference>
<name>A0A380WNK3_AMIAI</name>
<reference evidence="6 7" key="1">
    <citation type="submission" date="2018-06" db="EMBL/GenBank/DDBJ databases">
        <authorList>
            <consortium name="Pathogen Informatics"/>
            <person name="Doyle S."/>
        </authorList>
    </citation>
    <scope>NUCLEOTIDE SEQUENCE [LARGE SCALE GENOMIC DNA]</scope>
    <source>
        <strain evidence="6 7">NCTC10684</strain>
    </source>
</reference>
<dbReference type="PANTHER" id="PTHR30419">
    <property type="entry name" value="HTH-TYPE TRANSCRIPTIONAL REGULATOR YBHD"/>
    <property type="match status" value="1"/>
</dbReference>
<dbReference type="InterPro" id="IPR036390">
    <property type="entry name" value="WH_DNA-bd_sf"/>
</dbReference>
<gene>
    <name evidence="6" type="primary">gbpR_2</name>
    <name evidence="6" type="ORF">NCTC10684_03664</name>
</gene>
<dbReference type="Pfam" id="PF03466">
    <property type="entry name" value="LysR_substrate"/>
    <property type="match status" value="1"/>
</dbReference>
<dbReference type="EMBL" id="UFSM01000001">
    <property type="protein sequence ID" value="SUU90408.1"/>
    <property type="molecule type" value="Genomic_DNA"/>
</dbReference>
<dbReference type="GO" id="GO:0003677">
    <property type="term" value="F:DNA binding"/>
    <property type="evidence" value="ECO:0007669"/>
    <property type="project" value="UniProtKB-KW"/>
</dbReference>
<dbReference type="SUPFAM" id="SSF46785">
    <property type="entry name" value="Winged helix' DNA-binding domain"/>
    <property type="match status" value="1"/>
</dbReference>
<sequence length="311" mass="34091">MKLVTSRLTIRHLRMVVAIVEEGNLVRAAKRLNMTQSAVTKALQEIEALTKARLFDRTNRGVVPTMFGDTLAEHARLVITQLAHAEEHLADLRDGTGGRVAIGTLLSASAELLPTAIARLRKERPKLVVKIVEGTNDVLIPALRAGELDMVVGRLSEQRDRLNVVQEVLMDDIACVVARRGHPLAERSELNLADLIGWEWILPPQETSLRRQIDIAFREEGLEPPSHAVDSVSLLTNRALLIDADYLGVFPAQVARREAAAGAIVILPVTLRATAMPMGITTRTNARLSPAAEVLVETLRRTAADLARHDV</sequence>
<evidence type="ECO:0000313" key="7">
    <source>
        <dbReference type="Proteomes" id="UP000254701"/>
    </source>
</evidence>
<dbReference type="Pfam" id="PF00126">
    <property type="entry name" value="HTH_1"/>
    <property type="match status" value="1"/>
</dbReference>
<dbReference type="Proteomes" id="UP000254701">
    <property type="component" value="Unassembled WGS sequence"/>
</dbReference>
<accession>A0A380WNK3</accession>
<keyword evidence="2" id="KW-0805">Transcription regulation</keyword>
<dbReference type="OrthoDB" id="7809623at2"/>
<dbReference type="AlphaFoldDB" id="A0A380WNK3"/>
<dbReference type="RefSeq" id="WP_115732409.1">
    <property type="nucleotide sequence ID" value="NZ_BAAAVY010000002.1"/>
</dbReference>
<dbReference type="GO" id="GO:0005829">
    <property type="term" value="C:cytosol"/>
    <property type="evidence" value="ECO:0007669"/>
    <property type="project" value="TreeGrafter"/>
</dbReference>
<keyword evidence="3" id="KW-0238">DNA-binding</keyword>
<evidence type="ECO:0000313" key="6">
    <source>
        <dbReference type="EMBL" id="SUU90408.1"/>
    </source>
</evidence>
<evidence type="ECO:0000256" key="2">
    <source>
        <dbReference type="ARBA" id="ARBA00023015"/>
    </source>
</evidence>
<dbReference type="GO" id="GO:0003700">
    <property type="term" value="F:DNA-binding transcription factor activity"/>
    <property type="evidence" value="ECO:0007669"/>
    <property type="project" value="InterPro"/>
</dbReference>
<dbReference type="Gene3D" id="1.10.10.10">
    <property type="entry name" value="Winged helix-like DNA-binding domain superfamily/Winged helix DNA-binding domain"/>
    <property type="match status" value="1"/>
</dbReference>
<protein>
    <submittedName>
        <fullName evidence="6">Galactose-binding protein regulator</fullName>
    </submittedName>
</protein>
<keyword evidence="4" id="KW-0804">Transcription</keyword>
<evidence type="ECO:0000256" key="3">
    <source>
        <dbReference type="ARBA" id="ARBA00023125"/>
    </source>
</evidence>
<dbReference type="SUPFAM" id="SSF53850">
    <property type="entry name" value="Periplasmic binding protein-like II"/>
    <property type="match status" value="1"/>
</dbReference>
<evidence type="ECO:0000256" key="1">
    <source>
        <dbReference type="ARBA" id="ARBA00009437"/>
    </source>
</evidence>
<evidence type="ECO:0000259" key="5">
    <source>
        <dbReference type="PROSITE" id="PS50931"/>
    </source>
</evidence>
<dbReference type="PROSITE" id="PS50931">
    <property type="entry name" value="HTH_LYSR"/>
    <property type="match status" value="1"/>
</dbReference>
<dbReference type="InterPro" id="IPR036388">
    <property type="entry name" value="WH-like_DNA-bd_sf"/>
</dbReference>
<dbReference type="PANTHER" id="PTHR30419:SF8">
    <property type="entry name" value="NITROGEN ASSIMILATION TRANSCRIPTIONAL ACTIVATOR-RELATED"/>
    <property type="match status" value="1"/>
</dbReference>
<dbReference type="InterPro" id="IPR050950">
    <property type="entry name" value="HTH-type_LysR_regulators"/>
</dbReference>
<proteinExistence type="inferred from homology"/>
<comment type="similarity">
    <text evidence="1">Belongs to the LysR transcriptional regulatory family.</text>
</comment>
<organism evidence="6 7">
    <name type="scientific">Aminobacter aminovorans</name>
    <name type="common">Chelatobacter heintzii</name>
    <dbReference type="NCBI Taxonomy" id="83263"/>
    <lineage>
        <taxon>Bacteria</taxon>
        <taxon>Pseudomonadati</taxon>
        <taxon>Pseudomonadota</taxon>
        <taxon>Alphaproteobacteria</taxon>
        <taxon>Hyphomicrobiales</taxon>
        <taxon>Phyllobacteriaceae</taxon>
        <taxon>Aminobacter</taxon>
    </lineage>
</organism>